<accession>A0A9P0P080</accession>
<keyword evidence="1" id="KW-0472">Membrane</keyword>
<reference evidence="2" key="1">
    <citation type="submission" date="2022-03" db="EMBL/GenBank/DDBJ databases">
        <authorList>
            <person name="Sayadi A."/>
        </authorList>
    </citation>
    <scope>NUCLEOTIDE SEQUENCE</scope>
</reference>
<feature type="transmembrane region" description="Helical" evidence="1">
    <location>
        <begin position="16"/>
        <end position="33"/>
    </location>
</feature>
<keyword evidence="1" id="KW-0812">Transmembrane</keyword>
<evidence type="ECO:0000256" key="1">
    <source>
        <dbReference type="SAM" id="Phobius"/>
    </source>
</evidence>
<comment type="caution">
    <text evidence="2">The sequence shown here is derived from an EMBL/GenBank/DDBJ whole genome shotgun (WGS) entry which is preliminary data.</text>
</comment>
<proteinExistence type="predicted"/>
<protein>
    <submittedName>
        <fullName evidence="2">Uncharacterized protein</fullName>
    </submittedName>
</protein>
<gene>
    <name evidence="2" type="ORF">ACAOBT_LOCUS6594</name>
</gene>
<keyword evidence="1" id="KW-1133">Transmembrane helix</keyword>
<evidence type="ECO:0000313" key="2">
    <source>
        <dbReference type="EMBL" id="CAH1965959.1"/>
    </source>
</evidence>
<evidence type="ECO:0000313" key="3">
    <source>
        <dbReference type="Proteomes" id="UP001152888"/>
    </source>
</evidence>
<dbReference type="EMBL" id="CAKOFQ010006729">
    <property type="protein sequence ID" value="CAH1965959.1"/>
    <property type="molecule type" value="Genomic_DNA"/>
</dbReference>
<name>A0A9P0P080_ACAOB</name>
<dbReference type="AlphaFoldDB" id="A0A9P0P080"/>
<organism evidence="2 3">
    <name type="scientific">Acanthoscelides obtectus</name>
    <name type="common">Bean weevil</name>
    <name type="synonym">Bruchus obtectus</name>
    <dbReference type="NCBI Taxonomy" id="200917"/>
    <lineage>
        <taxon>Eukaryota</taxon>
        <taxon>Metazoa</taxon>
        <taxon>Ecdysozoa</taxon>
        <taxon>Arthropoda</taxon>
        <taxon>Hexapoda</taxon>
        <taxon>Insecta</taxon>
        <taxon>Pterygota</taxon>
        <taxon>Neoptera</taxon>
        <taxon>Endopterygota</taxon>
        <taxon>Coleoptera</taxon>
        <taxon>Polyphaga</taxon>
        <taxon>Cucujiformia</taxon>
        <taxon>Chrysomeloidea</taxon>
        <taxon>Chrysomelidae</taxon>
        <taxon>Bruchinae</taxon>
        <taxon>Bruchini</taxon>
        <taxon>Acanthoscelides</taxon>
    </lineage>
</organism>
<dbReference type="Proteomes" id="UP001152888">
    <property type="component" value="Unassembled WGS sequence"/>
</dbReference>
<keyword evidence="3" id="KW-1185">Reference proteome</keyword>
<sequence>MSVDSSQLKAKNGDNFTLLIICDFIMRFILLCYHKSYFKCSFEILRYTFVVTSRFIQSHALE</sequence>